<evidence type="ECO:0000313" key="6">
    <source>
        <dbReference type="EMBL" id="QDZ25681.1"/>
    </source>
</evidence>
<dbReference type="STRING" id="1764295.A0A5B8MZA4"/>
<sequence length="400" mass="42867">MDFVERYGWLCLGIDGGGTKTQAVATWSFTPEEVAKGSSVTKDSFIEVGDKIERPHELWEDELACYCAVGYGEAGSANPNSVGADQAVDNVMRGASKAIAGALEQVQSIMTSRGGDYEQGKIPLSICLSTSGVDRKGDDVPFVEGFKRMIMEENFKGRFHEDLFVIKVVNDAYAALASGLYMSTPDQAPPLHWLKDEMKGMVLIAGTGTIAYGVKETAKPEGRGIETGRVGGWGCSFGDAGSGYDLGHRLLCAVARCHDGRDGRETVLTKLVLEHLSLQQPEQLIKWAYTEGKEWATMATLAPLVLKGAEEGDAISKEIVDACTTEMAESICALNKKVFSSSDKPPIVLVGGLMQSSMVPQLKEKLSAFSALAECKIIQPTMSAKFGAAALAQKWAGKTS</sequence>
<accession>A0A5B8MZA4</accession>
<evidence type="ECO:0000256" key="1">
    <source>
        <dbReference type="ARBA" id="ARBA00006198"/>
    </source>
</evidence>
<keyword evidence="7" id="KW-1185">Reference proteome</keyword>
<dbReference type="SUPFAM" id="SSF53067">
    <property type="entry name" value="Actin-like ATPase domain"/>
    <property type="match status" value="1"/>
</dbReference>
<evidence type="ECO:0000259" key="5">
    <source>
        <dbReference type="Pfam" id="PF01869"/>
    </source>
</evidence>
<dbReference type="InterPro" id="IPR052519">
    <property type="entry name" value="Euk-type_GlcNAc_Kinase"/>
</dbReference>
<dbReference type="Gene3D" id="3.30.420.40">
    <property type="match status" value="2"/>
</dbReference>
<dbReference type="EMBL" id="CP031051">
    <property type="protein sequence ID" value="QDZ25681.1"/>
    <property type="molecule type" value="Genomic_DNA"/>
</dbReference>
<evidence type="ECO:0000256" key="3">
    <source>
        <dbReference type="ARBA" id="ARBA00014974"/>
    </source>
</evidence>
<dbReference type="PANTHER" id="PTHR43190">
    <property type="entry name" value="N-ACETYL-D-GLUCOSAMINE KINASE"/>
    <property type="match status" value="1"/>
</dbReference>
<protein>
    <recommendedName>
        <fullName evidence="3">N-acetyl-D-glucosamine kinase</fullName>
        <ecNumber evidence="2">2.7.1.59</ecNumber>
    </recommendedName>
    <alternativeName>
        <fullName evidence="4">GlcNAc kinase</fullName>
    </alternativeName>
</protein>
<dbReference type="Pfam" id="PF01869">
    <property type="entry name" value="BcrAD_BadFG"/>
    <property type="match status" value="1"/>
</dbReference>
<name>A0A5B8MZA4_9CHLO</name>
<feature type="domain" description="ATPase BadF/BadG/BcrA/BcrD type" evidence="5">
    <location>
        <begin position="12"/>
        <end position="391"/>
    </location>
</feature>
<organism evidence="6 7">
    <name type="scientific">Chloropicon primus</name>
    <dbReference type="NCBI Taxonomy" id="1764295"/>
    <lineage>
        <taxon>Eukaryota</taxon>
        <taxon>Viridiplantae</taxon>
        <taxon>Chlorophyta</taxon>
        <taxon>Chloropicophyceae</taxon>
        <taxon>Chloropicales</taxon>
        <taxon>Chloropicaceae</taxon>
        <taxon>Chloropicon</taxon>
    </lineage>
</organism>
<evidence type="ECO:0000313" key="7">
    <source>
        <dbReference type="Proteomes" id="UP000316726"/>
    </source>
</evidence>
<keyword evidence="6" id="KW-0808">Transferase</keyword>
<dbReference type="PANTHER" id="PTHR43190:SF3">
    <property type="entry name" value="N-ACETYL-D-GLUCOSAMINE KINASE"/>
    <property type="match status" value="1"/>
</dbReference>
<dbReference type="OrthoDB" id="311172at2759"/>
<proteinExistence type="inferred from homology"/>
<gene>
    <name evidence="6" type="ORF">A3770_18p81990</name>
</gene>
<comment type="similarity">
    <text evidence="1">Belongs to the eukaryotic-type N-acetylglucosamine kinase family.</text>
</comment>
<dbReference type="GO" id="GO:0045127">
    <property type="term" value="F:N-acetylglucosamine kinase activity"/>
    <property type="evidence" value="ECO:0007669"/>
    <property type="project" value="UniProtKB-EC"/>
</dbReference>
<dbReference type="Proteomes" id="UP000316726">
    <property type="component" value="Chromosome 18"/>
</dbReference>
<dbReference type="InterPro" id="IPR043129">
    <property type="entry name" value="ATPase_NBD"/>
</dbReference>
<dbReference type="EC" id="2.7.1.59" evidence="2"/>
<evidence type="ECO:0000256" key="4">
    <source>
        <dbReference type="ARBA" id="ARBA00031123"/>
    </source>
</evidence>
<dbReference type="AlphaFoldDB" id="A0A5B8MZA4"/>
<reference evidence="6 7" key="1">
    <citation type="submission" date="2018-07" db="EMBL/GenBank/DDBJ databases">
        <title>The complete nuclear genome of the prasinophyte Chloropicon primus (CCMP1205).</title>
        <authorList>
            <person name="Pombert J.-F."/>
            <person name="Otis C."/>
            <person name="Turmel M."/>
            <person name="Lemieux C."/>
        </authorList>
    </citation>
    <scope>NUCLEOTIDE SEQUENCE [LARGE SCALE GENOMIC DNA]</scope>
    <source>
        <strain evidence="6 7">CCMP1205</strain>
    </source>
</reference>
<keyword evidence="6" id="KW-0418">Kinase</keyword>
<dbReference type="InterPro" id="IPR002731">
    <property type="entry name" value="ATPase_BadF"/>
</dbReference>
<evidence type="ECO:0000256" key="2">
    <source>
        <dbReference type="ARBA" id="ARBA00012122"/>
    </source>
</evidence>